<dbReference type="EC" id="3.6.3.16" evidence="2"/>
<organism evidence="2">
    <name type="scientific">uncultured Solirubrobacterales bacterium</name>
    <dbReference type="NCBI Taxonomy" id="768556"/>
    <lineage>
        <taxon>Bacteria</taxon>
        <taxon>Bacillati</taxon>
        <taxon>Actinomycetota</taxon>
        <taxon>Thermoleophilia</taxon>
        <taxon>Solirubrobacterales</taxon>
        <taxon>environmental samples</taxon>
    </lineage>
</organism>
<reference evidence="2" key="1">
    <citation type="submission" date="2020-02" db="EMBL/GenBank/DDBJ databases">
        <authorList>
            <person name="Meier V. D."/>
        </authorList>
    </citation>
    <scope>NUCLEOTIDE SEQUENCE</scope>
    <source>
        <strain evidence="2">AVDCRST_MAG45</strain>
    </source>
</reference>
<protein>
    <submittedName>
        <fullName evidence="2">Arsenical pump-driving ATPase</fullName>
        <ecNumber evidence="2">3.6.3.16</ecNumber>
    </submittedName>
</protein>
<dbReference type="GO" id="GO:0016787">
    <property type="term" value="F:hydrolase activity"/>
    <property type="evidence" value="ECO:0007669"/>
    <property type="project" value="UniProtKB-KW"/>
</dbReference>
<feature type="compositionally biased region" description="Gly residues" evidence="1">
    <location>
        <begin position="109"/>
        <end position="119"/>
    </location>
</feature>
<proteinExistence type="predicted"/>
<feature type="compositionally biased region" description="Basic residues" evidence="1">
    <location>
        <begin position="290"/>
        <end position="311"/>
    </location>
</feature>
<feature type="compositionally biased region" description="Basic and acidic residues" evidence="1">
    <location>
        <begin position="188"/>
        <end position="210"/>
    </location>
</feature>
<feature type="non-terminal residue" evidence="2">
    <location>
        <position position="311"/>
    </location>
</feature>
<accession>A0A6J4RS63</accession>
<sequence length="311" mass="32331">GDPARARVHLRHRQGRRRQDHGRRRARARRGGSGAAYRGLRGRRPAPAVARVRRLAAVPRSRGSARSGPVDDLDRARRRAPPLARGSAAFAGAGGPAVSHAGVRLLHRGGAGGSGGGDPRSGLEPGPAGALGRQAGRLRHRDRRCSGLGPRSRDAAHAADLRRHSPGRHDPPPGGPSPSAGHRSRACGVRDRRASRGDAGDRDPRARDAARGGGRHGPGGDRGQRPALAALLGRRARAARRDDAERRAARARGCARRCSAPGQPRPGPAGAAAPPAPRGARAGAHASAAARRRARSGRTRAARARARAKAL</sequence>
<evidence type="ECO:0000313" key="2">
    <source>
        <dbReference type="EMBL" id="CAA9480318.1"/>
    </source>
</evidence>
<dbReference type="AlphaFoldDB" id="A0A6J4RS63"/>
<keyword evidence="2" id="KW-0378">Hydrolase</keyword>
<feature type="compositionally biased region" description="Low complexity" evidence="1">
    <location>
        <begin position="35"/>
        <end position="62"/>
    </location>
</feature>
<feature type="compositionally biased region" description="Basic residues" evidence="1">
    <location>
        <begin position="1"/>
        <end position="30"/>
    </location>
</feature>
<feature type="non-terminal residue" evidence="2">
    <location>
        <position position="1"/>
    </location>
</feature>
<name>A0A6J4RS63_9ACTN</name>
<feature type="compositionally biased region" description="Low complexity" evidence="1">
    <location>
        <begin position="81"/>
        <end position="91"/>
    </location>
</feature>
<feature type="compositionally biased region" description="Basic and acidic residues" evidence="1">
    <location>
        <begin position="151"/>
        <end position="171"/>
    </location>
</feature>
<feature type="compositionally biased region" description="Low complexity" evidence="1">
    <location>
        <begin position="256"/>
        <end position="289"/>
    </location>
</feature>
<feature type="compositionally biased region" description="Basic and acidic residues" evidence="1">
    <location>
        <begin position="239"/>
        <end position="248"/>
    </location>
</feature>
<gene>
    <name evidence="2" type="ORF">AVDCRST_MAG45-119</name>
</gene>
<evidence type="ECO:0000256" key="1">
    <source>
        <dbReference type="SAM" id="MobiDB-lite"/>
    </source>
</evidence>
<dbReference type="EMBL" id="CADCVU010000011">
    <property type="protein sequence ID" value="CAA9480318.1"/>
    <property type="molecule type" value="Genomic_DNA"/>
</dbReference>
<feature type="region of interest" description="Disordered" evidence="1">
    <location>
        <begin position="1"/>
        <end position="311"/>
    </location>
</feature>